<feature type="domain" description="Methyltransferase" evidence="10">
    <location>
        <begin position="42"/>
        <end position="174"/>
    </location>
</feature>
<evidence type="ECO:0000256" key="8">
    <source>
        <dbReference type="ARBA" id="ARBA00059299"/>
    </source>
</evidence>
<evidence type="ECO:0000256" key="5">
    <source>
        <dbReference type="ARBA" id="ARBA00022691"/>
    </source>
</evidence>
<protein>
    <recommendedName>
        <fullName evidence="9">EEF1A lysine methyltransferase 4</fullName>
    </recommendedName>
</protein>
<evidence type="ECO:0000313" key="11">
    <source>
        <dbReference type="EMBL" id="CAF0712501.1"/>
    </source>
</evidence>
<dbReference type="FunFam" id="3.40.50.150:FF:000111">
    <property type="entry name" value="EEF1A lysine methyltransferase 4"/>
    <property type="match status" value="1"/>
</dbReference>
<dbReference type="AlphaFoldDB" id="A0A813M1R9"/>
<sequence>MEGNSKYKSLNYWNERYKEENHYEWFGEYEKFKKVIHQQLKQTDRILTLGCGNSRMSEEMYLDNFTNIVNTDYSPVLIEAMKLKHKHMDKMGWLVMDINNLEFDNESFDCVIEKGTLDALLVDEKDPWNMSEENTRKMDAILEKVSKILKDGGVFLSITFAQPHFRKPMYAQGKYNWSIELFTIGETFHYFVYVMKKGGKLNENDKYFYLRNKHVSYLEASRAELEENNPLNIHMD</sequence>
<dbReference type="SUPFAM" id="SSF53335">
    <property type="entry name" value="S-adenosyl-L-methionine-dependent methyltransferases"/>
    <property type="match status" value="1"/>
</dbReference>
<comment type="catalytic activity">
    <reaction evidence="7">
        <text>N(6),N(6)-dimethyl-L-lysyl-[protein] + S-adenosyl-L-methionine = N(6),N(6),N(6)-trimethyl-L-lysyl-[protein] + S-adenosyl-L-homocysteine + H(+)</text>
        <dbReference type="Rhea" id="RHEA:54200"/>
        <dbReference type="Rhea" id="RHEA-COMP:13826"/>
        <dbReference type="Rhea" id="RHEA-COMP:13827"/>
        <dbReference type="ChEBI" id="CHEBI:15378"/>
        <dbReference type="ChEBI" id="CHEBI:57856"/>
        <dbReference type="ChEBI" id="CHEBI:59789"/>
        <dbReference type="ChEBI" id="CHEBI:61961"/>
        <dbReference type="ChEBI" id="CHEBI:61976"/>
    </reaction>
</comment>
<name>A0A813M1R9_9BILA</name>
<dbReference type="InterPro" id="IPR025714">
    <property type="entry name" value="Methyltranfer_dom"/>
</dbReference>
<evidence type="ECO:0000256" key="7">
    <source>
        <dbReference type="ARBA" id="ARBA00052410"/>
    </source>
</evidence>
<evidence type="ECO:0000256" key="1">
    <source>
        <dbReference type="ARBA" id="ARBA00008361"/>
    </source>
</evidence>
<comment type="caution">
    <text evidence="11">The sequence shown here is derived from an EMBL/GenBank/DDBJ whole genome shotgun (WGS) entry which is preliminary data.</text>
</comment>
<comment type="function">
    <text evidence="8">Protein-lysine methyltransferase that efficiently catalyzes three successive methylations on 'Lys-36' in eukaryotic translation elongation factor 1 alpha (EEF1A1 or EEF1A2).</text>
</comment>
<dbReference type="EMBL" id="CAJNOC010000074">
    <property type="protein sequence ID" value="CAF0712501.1"/>
    <property type="molecule type" value="Genomic_DNA"/>
</dbReference>
<comment type="similarity">
    <text evidence="1">Belongs to the methyltransferase superfamily.</text>
</comment>
<keyword evidence="12" id="KW-1185">Reference proteome</keyword>
<evidence type="ECO:0000256" key="4">
    <source>
        <dbReference type="ARBA" id="ARBA00022679"/>
    </source>
</evidence>
<keyword evidence="4" id="KW-0808">Transferase</keyword>
<proteinExistence type="inferred from homology"/>
<dbReference type="Proteomes" id="UP000663879">
    <property type="component" value="Unassembled WGS sequence"/>
</dbReference>
<keyword evidence="5" id="KW-0949">S-adenosyl-L-methionine</keyword>
<dbReference type="OrthoDB" id="411785at2759"/>
<dbReference type="InterPro" id="IPR051419">
    <property type="entry name" value="Lys/N-term_MeTrsfase_sf"/>
</dbReference>
<comment type="catalytic activity">
    <reaction evidence="6">
        <text>N(6)-methyl-L-lysyl-[protein] + S-adenosyl-L-methionine = N(6),N(6)-dimethyl-L-lysyl-[protein] + S-adenosyl-L-homocysteine + H(+)</text>
        <dbReference type="Rhea" id="RHEA:54196"/>
        <dbReference type="Rhea" id="RHEA-COMP:13053"/>
        <dbReference type="Rhea" id="RHEA-COMP:13827"/>
        <dbReference type="ChEBI" id="CHEBI:15378"/>
        <dbReference type="ChEBI" id="CHEBI:57856"/>
        <dbReference type="ChEBI" id="CHEBI:59789"/>
        <dbReference type="ChEBI" id="CHEBI:61929"/>
        <dbReference type="ChEBI" id="CHEBI:61976"/>
    </reaction>
</comment>
<dbReference type="Gene3D" id="3.40.50.150">
    <property type="entry name" value="Vaccinia Virus protein VP39"/>
    <property type="match status" value="1"/>
</dbReference>
<keyword evidence="2" id="KW-0597">Phosphoprotein</keyword>
<evidence type="ECO:0000259" key="10">
    <source>
        <dbReference type="Pfam" id="PF13847"/>
    </source>
</evidence>
<dbReference type="GO" id="GO:0032259">
    <property type="term" value="P:methylation"/>
    <property type="evidence" value="ECO:0007669"/>
    <property type="project" value="UniProtKB-KW"/>
</dbReference>
<evidence type="ECO:0000256" key="3">
    <source>
        <dbReference type="ARBA" id="ARBA00022603"/>
    </source>
</evidence>
<dbReference type="CDD" id="cd02440">
    <property type="entry name" value="AdoMet_MTases"/>
    <property type="match status" value="1"/>
</dbReference>
<dbReference type="GO" id="GO:0008168">
    <property type="term" value="F:methyltransferase activity"/>
    <property type="evidence" value="ECO:0007669"/>
    <property type="project" value="UniProtKB-KW"/>
</dbReference>
<evidence type="ECO:0000256" key="9">
    <source>
        <dbReference type="ARBA" id="ARBA00067848"/>
    </source>
</evidence>
<dbReference type="PANTHER" id="PTHR12176:SF80">
    <property type="entry name" value="EEF1A LYSINE METHYLTRANSFERASE 4"/>
    <property type="match status" value="1"/>
</dbReference>
<evidence type="ECO:0000256" key="2">
    <source>
        <dbReference type="ARBA" id="ARBA00022553"/>
    </source>
</evidence>
<evidence type="ECO:0000313" key="12">
    <source>
        <dbReference type="Proteomes" id="UP000663879"/>
    </source>
</evidence>
<dbReference type="Pfam" id="PF13847">
    <property type="entry name" value="Methyltransf_31"/>
    <property type="match status" value="1"/>
</dbReference>
<reference evidence="11" key="1">
    <citation type="submission" date="2021-02" db="EMBL/GenBank/DDBJ databases">
        <authorList>
            <person name="Nowell W R."/>
        </authorList>
    </citation>
    <scope>NUCLEOTIDE SEQUENCE</scope>
    <source>
        <strain evidence="11">Ploen Becks lab</strain>
    </source>
</reference>
<evidence type="ECO:0000256" key="6">
    <source>
        <dbReference type="ARBA" id="ARBA00048653"/>
    </source>
</evidence>
<dbReference type="InterPro" id="IPR029063">
    <property type="entry name" value="SAM-dependent_MTases_sf"/>
</dbReference>
<organism evidence="11 12">
    <name type="scientific">Brachionus calyciflorus</name>
    <dbReference type="NCBI Taxonomy" id="104777"/>
    <lineage>
        <taxon>Eukaryota</taxon>
        <taxon>Metazoa</taxon>
        <taxon>Spiralia</taxon>
        <taxon>Gnathifera</taxon>
        <taxon>Rotifera</taxon>
        <taxon>Eurotatoria</taxon>
        <taxon>Monogononta</taxon>
        <taxon>Pseudotrocha</taxon>
        <taxon>Ploima</taxon>
        <taxon>Brachionidae</taxon>
        <taxon>Brachionus</taxon>
    </lineage>
</organism>
<gene>
    <name evidence="11" type="ORF">OXX778_LOCUS1223</name>
</gene>
<accession>A0A813M1R9</accession>
<keyword evidence="3" id="KW-0489">Methyltransferase</keyword>
<dbReference type="PANTHER" id="PTHR12176">
    <property type="entry name" value="SAM-DEPENDENT METHYLTRANSFERASE SUPERFAMILY PROTEIN"/>
    <property type="match status" value="1"/>
</dbReference>